<dbReference type="PANTHER" id="PTHR22814:SF287">
    <property type="entry name" value="COPPER TRANSPORT PROTEIN ATX1"/>
    <property type="match status" value="1"/>
</dbReference>
<name>A0ABQ2FLK2_9DEIO</name>
<dbReference type="InterPro" id="IPR006121">
    <property type="entry name" value="HMA_dom"/>
</dbReference>
<accession>A0ABQ2FLK2</accession>
<dbReference type="Gene3D" id="3.30.70.100">
    <property type="match status" value="1"/>
</dbReference>
<organism evidence="3 4">
    <name type="scientific">Deinococcus radiotolerans</name>
    <dbReference type="NCBI Taxonomy" id="1309407"/>
    <lineage>
        <taxon>Bacteria</taxon>
        <taxon>Thermotogati</taxon>
        <taxon>Deinococcota</taxon>
        <taxon>Deinococci</taxon>
        <taxon>Deinococcales</taxon>
        <taxon>Deinococcaceae</taxon>
        <taxon>Deinococcus</taxon>
    </lineage>
</organism>
<evidence type="ECO:0000313" key="4">
    <source>
        <dbReference type="Proteomes" id="UP000604341"/>
    </source>
</evidence>
<dbReference type="Pfam" id="PF00403">
    <property type="entry name" value="HMA"/>
    <property type="match status" value="1"/>
</dbReference>
<proteinExistence type="predicted"/>
<dbReference type="PANTHER" id="PTHR22814">
    <property type="entry name" value="COPPER TRANSPORT PROTEIN ATOX1-RELATED"/>
    <property type="match status" value="1"/>
</dbReference>
<dbReference type="Proteomes" id="UP000604341">
    <property type="component" value="Unassembled WGS sequence"/>
</dbReference>
<comment type="caution">
    <text evidence="3">The sequence shown here is derived from an EMBL/GenBank/DDBJ whole genome shotgun (WGS) entry which is preliminary data.</text>
</comment>
<protein>
    <recommendedName>
        <fullName evidence="2">HMA domain-containing protein</fullName>
    </recommendedName>
</protein>
<sequence>MTALPPGFYDVVMTTELNITGMTCGHCEKAVRDALQHVPGVESVQVDRAAGQASVTGNADVQALIHAVTEEGYAAQVRS</sequence>
<dbReference type="SUPFAM" id="SSF55008">
    <property type="entry name" value="HMA, heavy metal-associated domain"/>
    <property type="match status" value="1"/>
</dbReference>
<dbReference type="CDD" id="cd00371">
    <property type="entry name" value="HMA"/>
    <property type="match status" value="1"/>
</dbReference>
<evidence type="ECO:0000313" key="3">
    <source>
        <dbReference type="EMBL" id="GGK99908.1"/>
    </source>
</evidence>
<dbReference type="PROSITE" id="PS50846">
    <property type="entry name" value="HMA_2"/>
    <property type="match status" value="1"/>
</dbReference>
<feature type="domain" description="HMA" evidence="2">
    <location>
        <begin position="13"/>
        <end position="76"/>
    </location>
</feature>
<evidence type="ECO:0000256" key="1">
    <source>
        <dbReference type="ARBA" id="ARBA00022723"/>
    </source>
</evidence>
<gene>
    <name evidence="3" type="ORF">GCM10010844_17870</name>
</gene>
<keyword evidence="1" id="KW-0479">Metal-binding</keyword>
<dbReference type="EMBL" id="BMPE01000003">
    <property type="protein sequence ID" value="GGK99908.1"/>
    <property type="molecule type" value="Genomic_DNA"/>
</dbReference>
<evidence type="ECO:0000259" key="2">
    <source>
        <dbReference type="PROSITE" id="PS50846"/>
    </source>
</evidence>
<keyword evidence="4" id="KW-1185">Reference proteome</keyword>
<dbReference type="InterPro" id="IPR036163">
    <property type="entry name" value="HMA_dom_sf"/>
</dbReference>
<reference evidence="4" key="1">
    <citation type="journal article" date="2019" name="Int. J. Syst. Evol. Microbiol.">
        <title>The Global Catalogue of Microorganisms (GCM) 10K type strain sequencing project: providing services to taxonomists for standard genome sequencing and annotation.</title>
        <authorList>
            <consortium name="The Broad Institute Genomics Platform"/>
            <consortium name="The Broad Institute Genome Sequencing Center for Infectious Disease"/>
            <person name="Wu L."/>
            <person name="Ma J."/>
        </authorList>
    </citation>
    <scope>NUCLEOTIDE SEQUENCE [LARGE SCALE GENOMIC DNA]</scope>
    <source>
        <strain evidence="4">JCM 19173</strain>
    </source>
</reference>